<dbReference type="RefSeq" id="WP_069329946.1">
    <property type="nucleotide sequence ID" value="NZ_MDER01000102.1"/>
</dbReference>
<keyword evidence="5" id="KW-0732">Signal</keyword>
<sequence length="393" mass="44150">MGKGKVFLVSLLSLALVSTASMTAVRTASANETEKWRYFAKDMTYKWAPNFNNTTFKNGWTGAVNSWNGKGMNIYQHSNSANTLGEFYESTGLYGRMTTRYSSSNIVTSFTGEINSGNSNNVNTNVPLSVAVHEIGHSMGLAHNSQNSIMNNERNRNNLYYPTSYDVQTMKQLYAGTIGWNSLTAATEKAPQEETSQINVSYDFPTASTIQEMASEADVVISGEYTSNEYEKWNMSRNPENPLKESSEKYTEGRLYKFKVENVLKGNLSEKEIKVNHRASEMIKVELEEGKTQEVKVDDPRFIEPTAGQKYLLFLKKDNKLNNYYGAIEPFSLIITNQDNVQVESNLVGKQDYTHKFHVSNGLYLETEEEGTVDTISGSSLSELIEQIDLPIQ</sequence>
<evidence type="ECO:0000259" key="6">
    <source>
        <dbReference type="Pfam" id="PF00413"/>
    </source>
</evidence>
<dbReference type="InterPro" id="IPR001818">
    <property type="entry name" value="Pept_M10_metallopeptidase"/>
</dbReference>
<gene>
    <name evidence="7" type="ORF">PTI45_04648</name>
</gene>
<protein>
    <recommendedName>
        <fullName evidence="6">Peptidase M10 metallopeptidase domain-containing protein</fullName>
    </recommendedName>
</protein>
<dbReference type="AlphaFoldDB" id="A0A1E3KWV0"/>
<dbReference type="Proteomes" id="UP000094578">
    <property type="component" value="Unassembled WGS sequence"/>
</dbReference>
<evidence type="ECO:0000256" key="3">
    <source>
        <dbReference type="ARBA" id="ARBA00022801"/>
    </source>
</evidence>
<dbReference type="InterPro" id="IPR024079">
    <property type="entry name" value="MetalloPept_cat_dom_sf"/>
</dbReference>
<name>A0A1E3KWV0_9BACL</name>
<accession>A0A1E3KWV0</accession>
<dbReference type="GO" id="GO:0008270">
    <property type="term" value="F:zinc ion binding"/>
    <property type="evidence" value="ECO:0007669"/>
    <property type="project" value="InterPro"/>
</dbReference>
<dbReference type="Pfam" id="PF00413">
    <property type="entry name" value="Peptidase_M10"/>
    <property type="match status" value="1"/>
</dbReference>
<keyword evidence="4" id="KW-0862">Zinc</keyword>
<organism evidence="7 8">
    <name type="scientific">Paenibacillus nuruki</name>
    <dbReference type="NCBI Taxonomy" id="1886670"/>
    <lineage>
        <taxon>Bacteria</taxon>
        <taxon>Bacillati</taxon>
        <taxon>Bacillota</taxon>
        <taxon>Bacilli</taxon>
        <taxon>Bacillales</taxon>
        <taxon>Paenibacillaceae</taxon>
        <taxon>Paenibacillus</taxon>
    </lineage>
</organism>
<evidence type="ECO:0000256" key="2">
    <source>
        <dbReference type="ARBA" id="ARBA00022723"/>
    </source>
</evidence>
<evidence type="ECO:0000313" key="8">
    <source>
        <dbReference type="Proteomes" id="UP000094578"/>
    </source>
</evidence>
<proteinExistence type="predicted"/>
<reference evidence="7 8" key="1">
    <citation type="submission" date="2016-08" db="EMBL/GenBank/DDBJ databases">
        <title>Genome sequencing of Paenibacillus sp. TI45-13ar, isolated from Korean traditional nuruk.</title>
        <authorList>
            <person name="Kim S.-J."/>
        </authorList>
    </citation>
    <scope>NUCLEOTIDE SEQUENCE [LARGE SCALE GENOMIC DNA]</scope>
    <source>
        <strain evidence="7 8">TI45-13ar</strain>
    </source>
</reference>
<comment type="caution">
    <text evidence="7">The sequence shown here is derived from an EMBL/GenBank/DDBJ whole genome shotgun (WGS) entry which is preliminary data.</text>
</comment>
<keyword evidence="1" id="KW-0645">Protease</keyword>
<feature type="signal peptide" evidence="5">
    <location>
        <begin position="1"/>
        <end position="30"/>
    </location>
</feature>
<dbReference type="GO" id="GO:0031012">
    <property type="term" value="C:extracellular matrix"/>
    <property type="evidence" value="ECO:0007669"/>
    <property type="project" value="InterPro"/>
</dbReference>
<dbReference type="GO" id="GO:0006508">
    <property type="term" value="P:proteolysis"/>
    <property type="evidence" value="ECO:0007669"/>
    <property type="project" value="UniProtKB-KW"/>
</dbReference>
<evidence type="ECO:0000313" key="7">
    <source>
        <dbReference type="EMBL" id="ODP26012.1"/>
    </source>
</evidence>
<evidence type="ECO:0000256" key="1">
    <source>
        <dbReference type="ARBA" id="ARBA00022670"/>
    </source>
</evidence>
<dbReference type="EMBL" id="MDER01000102">
    <property type="protein sequence ID" value="ODP26012.1"/>
    <property type="molecule type" value="Genomic_DNA"/>
</dbReference>
<dbReference type="Gene3D" id="3.40.390.10">
    <property type="entry name" value="Collagenase (Catalytic Domain)"/>
    <property type="match status" value="1"/>
</dbReference>
<dbReference type="SUPFAM" id="SSF55486">
    <property type="entry name" value="Metalloproteases ('zincins'), catalytic domain"/>
    <property type="match status" value="1"/>
</dbReference>
<keyword evidence="2" id="KW-0479">Metal-binding</keyword>
<evidence type="ECO:0000256" key="4">
    <source>
        <dbReference type="ARBA" id="ARBA00022833"/>
    </source>
</evidence>
<dbReference type="GO" id="GO:0004222">
    <property type="term" value="F:metalloendopeptidase activity"/>
    <property type="evidence" value="ECO:0007669"/>
    <property type="project" value="InterPro"/>
</dbReference>
<keyword evidence="3" id="KW-0378">Hydrolase</keyword>
<evidence type="ECO:0000256" key="5">
    <source>
        <dbReference type="SAM" id="SignalP"/>
    </source>
</evidence>
<keyword evidence="8" id="KW-1185">Reference proteome</keyword>
<feature type="chain" id="PRO_5009131070" description="Peptidase M10 metallopeptidase domain-containing protein" evidence="5">
    <location>
        <begin position="31"/>
        <end position="393"/>
    </location>
</feature>
<feature type="domain" description="Peptidase M10 metallopeptidase" evidence="6">
    <location>
        <begin position="123"/>
        <end position="175"/>
    </location>
</feature>